<keyword evidence="2" id="KW-1185">Reference proteome</keyword>
<organism evidence="2 3">
    <name type="scientific">Trichoplusia ni</name>
    <name type="common">Cabbage looper</name>
    <dbReference type="NCBI Taxonomy" id="7111"/>
    <lineage>
        <taxon>Eukaryota</taxon>
        <taxon>Metazoa</taxon>
        <taxon>Ecdysozoa</taxon>
        <taxon>Arthropoda</taxon>
        <taxon>Hexapoda</taxon>
        <taxon>Insecta</taxon>
        <taxon>Pterygota</taxon>
        <taxon>Neoptera</taxon>
        <taxon>Endopterygota</taxon>
        <taxon>Lepidoptera</taxon>
        <taxon>Glossata</taxon>
        <taxon>Ditrysia</taxon>
        <taxon>Noctuoidea</taxon>
        <taxon>Noctuidae</taxon>
        <taxon>Plusiinae</taxon>
        <taxon>Trichoplusia</taxon>
    </lineage>
</organism>
<reference evidence="3" key="1">
    <citation type="submission" date="2025-08" db="UniProtKB">
        <authorList>
            <consortium name="RefSeq"/>
        </authorList>
    </citation>
    <scope>IDENTIFICATION</scope>
</reference>
<dbReference type="OrthoDB" id="5984724at2759"/>
<feature type="domain" description="DUF5641" evidence="1">
    <location>
        <begin position="656"/>
        <end position="712"/>
    </location>
</feature>
<dbReference type="InParanoid" id="A0A7E5X0Z2"/>
<sequence length="722" mass="84034">MEKVPKEEIDTFAIYLPHHAVVRDNETTKVRIVLDASCKGSNNTSLNNLLYVGPKLQQDLRNLIMRWRMREICYTSDIKKMYRMVLVKKEDADCQRILWRKHFTDEVEDYRMLRVTFGTASAPYLAIKALKQLSQDENDTFPIGAEILKEDFYVDDCLSGDHTLEGAIKGSLQLRQLLEKGGFVLQKWASNSKEFLEKIPRSLRSSSVEKGITSESTIKTLGLTWNMTTDSFRYHTKLPLKPTCITKRTILADVQSLFDPLGWISPAIIMAKMLIQNIWKQRLDWDEIVEQKEEEEWLKLRESFGNMNKIQINRWIYTNQDTSKITLHGYCDASNKGYCAVVYYRVETHTIKTGIIASRTKLAPLKPISLPRLELSGAVLLSKLLKQVRDAMRLKESQTFAWTDSTIVLSWLMGDPNRWQIFVSNRVVEILENVSITQWFHVKSKENPADIGSRGMNLNNLINNKLWWEGLEWLKHKNIIYSKPNIPTTDLEMKKVKVNAQLEKNIPMLISEEFDTLQELLKTIIYSLRFLNSKKSPENINKEITTDEVENALTKCIRIAQDQEFSKEIEALQKQRNVARESSLRNLNPYLDEKRLIRVGGRLRNANLSHDQKHPIILDTSDTELEILTPGHFLIGETPVSIPNPNLQDVSLSKLSRWQHVQRLVGNFWHKWQNEYLTRLQTRSKWVKTQKEYEIGDIVLLKEDQMPPGKWARYFNEFVNVH</sequence>
<name>A0A7E5X0Z2_TRINI</name>
<evidence type="ECO:0000313" key="3">
    <source>
        <dbReference type="RefSeq" id="XP_026746147.1"/>
    </source>
</evidence>
<dbReference type="Proteomes" id="UP000322000">
    <property type="component" value="Unplaced"/>
</dbReference>
<dbReference type="Pfam" id="PF18701">
    <property type="entry name" value="DUF5641"/>
    <property type="match status" value="1"/>
</dbReference>
<dbReference type="SUPFAM" id="SSF56672">
    <property type="entry name" value="DNA/RNA polymerases"/>
    <property type="match status" value="1"/>
</dbReference>
<dbReference type="PANTHER" id="PTHR47331">
    <property type="entry name" value="PHD-TYPE DOMAIN-CONTAINING PROTEIN"/>
    <property type="match status" value="1"/>
</dbReference>
<dbReference type="GeneID" id="113507491"/>
<accession>A0A7E5X0Z2</accession>
<dbReference type="InterPro" id="IPR008042">
    <property type="entry name" value="Retrotrans_Pao"/>
</dbReference>
<dbReference type="Pfam" id="PF05380">
    <property type="entry name" value="Peptidase_A17"/>
    <property type="match status" value="1"/>
</dbReference>
<dbReference type="InterPro" id="IPR043502">
    <property type="entry name" value="DNA/RNA_pol_sf"/>
</dbReference>
<gene>
    <name evidence="3" type="primary">LOC113507491</name>
</gene>
<evidence type="ECO:0000313" key="2">
    <source>
        <dbReference type="Proteomes" id="UP000322000"/>
    </source>
</evidence>
<dbReference type="InterPro" id="IPR040676">
    <property type="entry name" value="DUF5641"/>
</dbReference>
<dbReference type="AlphaFoldDB" id="A0A7E5X0Z2"/>
<protein>
    <submittedName>
        <fullName evidence="3">Uncharacterized protein LOC113507491</fullName>
    </submittedName>
</protein>
<proteinExistence type="predicted"/>
<dbReference type="PANTHER" id="PTHR47331:SF4">
    <property type="entry name" value="PEPTIDASE S1 DOMAIN-CONTAINING PROTEIN"/>
    <property type="match status" value="1"/>
</dbReference>
<dbReference type="GO" id="GO:0071897">
    <property type="term" value="P:DNA biosynthetic process"/>
    <property type="evidence" value="ECO:0007669"/>
    <property type="project" value="UniProtKB-ARBA"/>
</dbReference>
<evidence type="ECO:0000259" key="1">
    <source>
        <dbReference type="Pfam" id="PF18701"/>
    </source>
</evidence>
<dbReference type="RefSeq" id="XP_026746147.1">
    <property type="nucleotide sequence ID" value="XM_026890346.1"/>
</dbReference>
<dbReference type="KEGG" id="tnl:113507491"/>